<dbReference type="Pfam" id="PF06253">
    <property type="entry name" value="MTTB"/>
    <property type="match status" value="1"/>
</dbReference>
<dbReference type="AlphaFoldDB" id="A0A3B0VI91"/>
<feature type="non-terminal residue" evidence="5">
    <location>
        <position position="1"/>
    </location>
</feature>
<name>A0A3B0VI91_9ZZZZ</name>
<evidence type="ECO:0000256" key="1">
    <source>
        <dbReference type="ARBA" id="ARBA00007137"/>
    </source>
</evidence>
<feature type="region of interest" description="Disordered" evidence="4">
    <location>
        <begin position="378"/>
        <end position="412"/>
    </location>
</feature>
<gene>
    <name evidence="5" type="ORF">MNBD_CHLOROFLEXI01-313</name>
</gene>
<accession>A0A3B0VI91</accession>
<organism evidence="5">
    <name type="scientific">hydrothermal vent metagenome</name>
    <dbReference type="NCBI Taxonomy" id="652676"/>
    <lineage>
        <taxon>unclassified sequences</taxon>
        <taxon>metagenomes</taxon>
        <taxon>ecological metagenomes</taxon>
    </lineage>
</organism>
<comment type="similarity">
    <text evidence="1">Belongs to the trimethylamine methyltransferase family.</text>
</comment>
<dbReference type="GO" id="GO:0015948">
    <property type="term" value="P:methanogenesis"/>
    <property type="evidence" value="ECO:0007669"/>
    <property type="project" value="InterPro"/>
</dbReference>
<dbReference type="InterPro" id="IPR010426">
    <property type="entry name" value="MTTB_MeTrfase"/>
</dbReference>
<evidence type="ECO:0000256" key="4">
    <source>
        <dbReference type="SAM" id="MobiDB-lite"/>
    </source>
</evidence>
<dbReference type="Gene3D" id="3.20.20.480">
    <property type="entry name" value="Trimethylamine methyltransferase-like"/>
    <property type="match status" value="1"/>
</dbReference>
<protein>
    <recommendedName>
        <fullName evidence="6">Trimethylamine methyltransferase</fullName>
    </recommendedName>
</protein>
<reference evidence="5" key="1">
    <citation type="submission" date="2018-06" db="EMBL/GenBank/DDBJ databases">
        <authorList>
            <person name="Zhirakovskaya E."/>
        </authorList>
    </citation>
    <scope>NUCLEOTIDE SEQUENCE</scope>
</reference>
<dbReference type="GO" id="GO:0032259">
    <property type="term" value="P:methylation"/>
    <property type="evidence" value="ECO:0007669"/>
    <property type="project" value="UniProtKB-KW"/>
</dbReference>
<sequence length="412" mass="45390">GLKVLDHRTGETRLANTADFVEYVRLTDGLEHIAYLATAFSTNDDIEADVSDAWRLYLCLTNSLQPVVSGAFTEDGVPRMTQMMQLFRHDRADLMAHPFSIFTITATGNFRYSEDSCQNLLDCVEWGIPVEIVPVTLMGLIAPVTLVGATVFHTADVLAGLTMAQIVKPGAPVLFGGAPATFHMKAATSPMMAVEALHLDVAYTAVAKHLNLPTQAYMALSDSKFLDAQAGAETFGSALLAALAGVNSVSGAGMLDYVLVFSLEKLVVDNDLCGQALHFVQNMAVQQDLPTIDLVRHLLDEQHLITADHTLNHWPEVLYLPDGVIDRLNRENWQKAGEKTLRQRAKTAVSQRLANYTPIQMDAKVDAEMRRLIRSGMKTDQPLPIVPKHAKRKTVASSKTARRTRRFRTKRP</sequence>
<dbReference type="GO" id="GO:0008168">
    <property type="term" value="F:methyltransferase activity"/>
    <property type="evidence" value="ECO:0007669"/>
    <property type="project" value="UniProtKB-KW"/>
</dbReference>
<evidence type="ECO:0000256" key="3">
    <source>
        <dbReference type="ARBA" id="ARBA00022679"/>
    </source>
</evidence>
<evidence type="ECO:0000313" key="5">
    <source>
        <dbReference type="EMBL" id="VAW40023.1"/>
    </source>
</evidence>
<dbReference type="InterPro" id="IPR038601">
    <property type="entry name" value="MttB-like_sf"/>
</dbReference>
<keyword evidence="2" id="KW-0489">Methyltransferase</keyword>
<feature type="compositionally biased region" description="Basic residues" evidence="4">
    <location>
        <begin position="388"/>
        <end position="412"/>
    </location>
</feature>
<proteinExistence type="inferred from homology"/>
<evidence type="ECO:0000256" key="2">
    <source>
        <dbReference type="ARBA" id="ARBA00022603"/>
    </source>
</evidence>
<keyword evidence="3" id="KW-0808">Transferase</keyword>
<dbReference type="EMBL" id="UOEU01000775">
    <property type="protein sequence ID" value="VAW40023.1"/>
    <property type="molecule type" value="Genomic_DNA"/>
</dbReference>
<evidence type="ECO:0008006" key="6">
    <source>
        <dbReference type="Google" id="ProtNLM"/>
    </source>
</evidence>